<evidence type="ECO:0000313" key="2">
    <source>
        <dbReference type="EMBL" id="KKR86851.1"/>
    </source>
</evidence>
<keyword evidence="1" id="KW-0472">Membrane</keyword>
<feature type="transmembrane region" description="Helical" evidence="1">
    <location>
        <begin position="354"/>
        <end position="372"/>
    </location>
</feature>
<sequence>MKLRQLELLSSSIFLLFFTILIVYLNFSLVRFLFEGQFNQNLASIEISYIQMAKFWVEGGGLWQPLWYLGYPWHVFYTPLLPFLEVILHNFLGFDFGQAYRVITAVAYSLVPISLYLFVWQITKSKTGAMVASLFYSFVPSIIAFIFPEVANDTLSGIFEPRRFTILVRWGEGPHTLALVFLPLFGAFLSKYFENAKFVYLLASSIFLGLIFLTNALVVWASLLLFLALVLSELCKPSAEAIKLIKNSLKIGLLTFGLIAFWYNLPFTTTFFAEGGGAFNNWLGMFPWGTLLLILVAVAVFFAVKKLASKVTGCTFAVFWFFMLFAFVYIYYASGEERLEFVPQVLRLNTEVDLALAVLVGVVVSSIFLFLNSQKSSLKIPAQIIGFTIIAFLVGALVFLGDKYAKVLPEFTKGLSESSVQSIENSAEFRTAKKLEGLVGGDQRVFVPGNYAFWLNYFVPISQIRGALFQSSVHFWPEHAYYQITNGSDANISLAWLKIANIGKLVYTTFASFEPYKDYKVGEGKFNSVLDEIGRENGDIYFDVPLKNDSLAKIVDYETLKAIKKPENAIDEQPIFAYVAELEKHAERRLEVDKITNSHLRISGEIDDGEAVLVQQTYDSGWDVKDSGWDVKRDSFDFILLIPKNAGDFEIDLVYGKPFSVYLGYLISLGTIGWVVFRFRKTKIVKAGFEHVTN</sequence>
<organism evidence="2 3">
    <name type="scientific">Candidatus Curtissbacteria bacterium GW2011_GWA1_41_11</name>
    <dbReference type="NCBI Taxonomy" id="1618409"/>
    <lineage>
        <taxon>Bacteria</taxon>
        <taxon>Candidatus Curtissiibacteriota</taxon>
    </lineage>
</organism>
<keyword evidence="1" id="KW-1133">Transmembrane helix</keyword>
<feature type="transmembrane region" description="Helical" evidence="1">
    <location>
        <begin position="251"/>
        <end position="273"/>
    </location>
</feature>
<feature type="transmembrane region" description="Helical" evidence="1">
    <location>
        <begin position="316"/>
        <end position="334"/>
    </location>
</feature>
<feature type="transmembrane region" description="Helical" evidence="1">
    <location>
        <begin position="176"/>
        <end position="193"/>
    </location>
</feature>
<evidence type="ECO:0000313" key="3">
    <source>
        <dbReference type="Proteomes" id="UP000034854"/>
    </source>
</evidence>
<feature type="transmembrane region" description="Helical" evidence="1">
    <location>
        <begin position="134"/>
        <end position="155"/>
    </location>
</feature>
<feature type="transmembrane region" description="Helical" evidence="1">
    <location>
        <begin position="99"/>
        <end position="122"/>
    </location>
</feature>
<feature type="transmembrane region" description="Helical" evidence="1">
    <location>
        <begin position="659"/>
        <end position="677"/>
    </location>
</feature>
<evidence type="ECO:0000256" key="1">
    <source>
        <dbReference type="SAM" id="Phobius"/>
    </source>
</evidence>
<dbReference type="AlphaFoldDB" id="A0A0G0UH59"/>
<proteinExistence type="predicted"/>
<reference evidence="2 3" key="1">
    <citation type="journal article" date="2015" name="Nature">
        <title>rRNA introns, odd ribosomes, and small enigmatic genomes across a large radiation of phyla.</title>
        <authorList>
            <person name="Brown C.T."/>
            <person name="Hug L.A."/>
            <person name="Thomas B.C."/>
            <person name="Sharon I."/>
            <person name="Castelle C.J."/>
            <person name="Singh A."/>
            <person name="Wilkins M.J."/>
            <person name="Williams K.H."/>
            <person name="Banfield J.F."/>
        </authorList>
    </citation>
    <scope>NUCLEOTIDE SEQUENCE [LARGE SCALE GENOMIC DNA]</scope>
</reference>
<feature type="transmembrane region" description="Helical" evidence="1">
    <location>
        <begin position="71"/>
        <end position="92"/>
    </location>
</feature>
<dbReference type="Proteomes" id="UP000034854">
    <property type="component" value="Unassembled WGS sequence"/>
</dbReference>
<accession>A0A0G0UH59</accession>
<dbReference type="EMBL" id="LCAG01000009">
    <property type="protein sequence ID" value="KKR86851.1"/>
    <property type="molecule type" value="Genomic_DNA"/>
</dbReference>
<feature type="transmembrane region" description="Helical" evidence="1">
    <location>
        <begin position="12"/>
        <end position="34"/>
    </location>
</feature>
<comment type="caution">
    <text evidence="2">The sequence shown here is derived from an EMBL/GenBank/DDBJ whole genome shotgun (WGS) entry which is preliminary data.</text>
</comment>
<gene>
    <name evidence="2" type="ORF">UU34_C0009G0019</name>
</gene>
<name>A0A0G0UH59_9BACT</name>
<protein>
    <recommendedName>
        <fullName evidence="4">Membrane protein 6-pyruvoyl-tetrahydropterin synthase-related domain-containing protein</fullName>
    </recommendedName>
</protein>
<feature type="transmembrane region" description="Helical" evidence="1">
    <location>
        <begin position="285"/>
        <end position="304"/>
    </location>
</feature>
<feature type="transmembrane region" description="Helical" evidence="1">
    <location>
        <begin position="384"/>
        <end position="401"/>
    </location>
</feature>
<evidence type="ECO:0008006" key="4">
    <source>
        <dbReference type="Google" id="ProtNLM"/>
    </source>
</evidence>
<keyword evidence="1" id="KW-0812">Transmembrane</keyword>
<feature type="transmembrane region" description="Helical" evidence="1">
    <location>
        <begin position="199"/>
        <end position="230"/>
    </location>
</feature>